<comment type="caution">
    <text evidence="1">The sequence shown here is derived from an EMBL/GenBank/DDBJ whole genome shotgun (WGS) entry which is preliminary data.</text>
</comment>
<gene>
    <name evidence="1" type="ORF">S01H4_53497</name>
</gene>
<accession>X1DDL8</accession>
<organism evidence="1">
    <name type="scientific">marine sediment metagenome</name>
    <dbReference type="NCBI Taxonomy" id="412755"/>
    <lineage>
        <taxon>unclassified sequences</taxon>
        <taxon>metagenomes</taxon>
        <taxon>ecological metagenomes</taxon>
    </lineage>
</organism>
<evidence type="ECO:0000313" key="1">
    <source>
        <dbReference type="EMBL" id="GAH18317.1"/>
    </source>
</evidence>
<evidence type="ECO:0008006" key="2">
    <source>
        <dbReference type="Google" id="ProtNLM"/>
    </source>
</evidence>
<protein>
    <recommendedName>
        <fullName evidence="2">Ligase-CoA domain-containing protein</fullName>
    </recommendedName>
</protein>
<dbReference type="AlphaFoldDB" id="X1DDL8"/>
<name>X1DDL8_9ZZZZ</name>
<sequence length="132" mass="15161">DTINTIKSIIPSYVSIGGTIDLGPSMFQTFMPSVEAISIDENVDCILFIFAIPSLPLENMGFSMAPYFRRLKKISEKLNKPSVICVFGSRWVFEFLSKGAYKYNLPVMIRIKHAIKAFQMMTDFREYKEKKE</sequence>
<feature type="non-terminal residue" evidence="1">
    <location>
        <position position="1"/>
    </location>
</feature>
<dbReference type="SUPFAM" id="SSF52210">
    <property type="entry name" value="Succinyl-CoA synthetase domains"/>
    <property type="match status" value="1"/>
</dbReference>
<dbReference type="EMBL" id="BART01030689">
    <property type="protein sequence ID" value="GAH18317.1"/>
    <property type="molecule type" value="Genomic_DNA"/>
</dbReference>
<dbReference type="InterPro" id="IPR016102">
    <property type="entry name" value="Succinyl-CoA_synth-like"/>
</dbReference>
<dbReference type="Gene3D" id="3.40.50.261">
    <property type="entry name" value="Succinyl-CoA synthetase domains"/>
    <property type="match status" value="1"/>
</dbReference>
<reference evidence="1" key="1">
    <citation type="journal article" date="2014" name="Front. Microbiol.">
        <title>High frequency of phylogenetically diverse reductive dehalogenase-homologous genes in deep subseafloor sedimentary metagenomes.</title>
        <authorList>
            <person name="Kawai M."/>
            <person name="Futagami T."/>
            <person name="Toyoda A."/>
            <person name="Takaki Y."/>
            <person name="Nishi S."/>
            <person name="Hori S."/>
            <person name="Arai W."/>
            <person name="Tsubouchi T."/>
            <person name="Morono Y."/>
            <person name="Uchiyama I."/>
            <person name="Ito T."/>
            <person name="Fujiyama A."/>
            <person name="Inagaki F."/>
            <person name="Takami H."/>
        </authorList>
    </citation>
    <scope>NUCLEOTIDE SEQUENCE</scope>
    <source>
        <strain evidence="1">Expedition CK06-06</strain>
    </source>
</reference>
<proteinExistence type="predicted"/>